<feature type="compositionally biased region" description="Basic residues" evidence="1">
    <location>
        <begin position="1"/>
        <end position="20"/>
    </location>
</feature>
<dbReference type="OrthoDB" id="2432222at2759"/>
<dbReference type="Pfam" id="PF12937">
    <property type="entry name" value="F-box-like"/>
    <property type="match status" value="1"/>
</dbReference>
<name>A0A1B9HVG7_9TREE</name>
<reference evidence="3" key="3">
    <citation type="submission" date="2016-07" db="EMBL/GenBank/DDBJ databases">
        <title>Evolution of pathogenesis and genome organization in the Tremellales.</title>
        <authorList>
            <person name="Cuomo C."/>
            <person name="Litvintseva A."/>
            <person name="Heitman J."/>
            <person name="Chen Y."/>
            <person name="Sun S."/>
            <person name="Springer D."/>
            <person name="Dromer F."/>
            <person name="Young S."/>
            <person name="Zeng Q."/>
            <person name="Chapman S."/>
            <person name="Gujja S."/>
            <person name="Saif S."/>
            <person name="Birren B."/>
        </authorList>
    </citation>
    <scope>NUCLEOTIDE SEQUENCE</scope>
    <source>
        <strain evidence="3">CBS 10737</strain>
    </source>
</reference>
<dbReference type="AlphaFoldDB" id="A0A1B9HVG7"/>
<dbReference type="InterPro" id="IPR036047">
    <property type="entry name" value="F-box-like_dom_sf"/>
</dbReference>
<reference evidence="3" key="1">
    <citation type="submission" date="2013-07" db="EMBL/GenBank/DDBJ databases">
        <title>The Genome Sequence of Cryptococcus pinus CBS10737.</title>
        <authorList>
            <consortium name="The Broad Institute Genome Sequencing Platform"/>
            <person name="Cuomo C."/>
            <person name="Litvintseva A."/>
            <person name="Chen Y."/>
            <person name="Heitman J."/>
            <person name="Sun S."/>
            <person name="Springer D."/>
            <person name="Dromer F."/>
            <person name="Young S.K."/>
            <person name="Zeng Q."/>
            <person name="Gargeya S."/>
            <person name="Fitzgerald M."/>
            <person name="Abouelleil A."/>
            <person name="Alvarado L."/>
            <person name="Berlin A.M."/>
            <person name="Chapman S.B."/>
            <person name="Dewar J."/>
            <person name="Goldberg J."/>
            <person name="Griggs A."/>
            <person name="Gujja S."/>
            <person name="Hansen M."/>
            <person name="Howarth C."/>
            <person name="Imamovic A."/>
            <person name="Larimer J."/>
            <person name="McCowan C."/>
            <person name="Murphy C."/>
            <person name="Pearson M."/>
            <person name="Priest M."/>
            <person name="Roberts A."/>
            <person name="Saif S."/>
            <person name="Shea T."/>
            <person name="Sykes S."/>
            <person name="Wortman J."/>
            <person name="Nusbaum C."/>
            <person name="Birren B."/>
        </authorList>
    </citation>
    <scope>NUCLEOTIDE SEQUENCE [LARGE SCALE GENOMIC DNA]</scope>
    <source>
        <strain evidence="3">CBS 10737</strain>
    </source>
</reference>
<dbReference type="EMBL" id="KV700117">
    <property type="protein sequence ID" value="OCF47267.1"/>
    <property type="molecule type" value="Genomic_DNA"/>
</dbReference>
<proteinExistence type="predicted"/>
<evidence type="ECO:0000313" key="3">
    <source>
        <dbReference type="EMBL" id="OCF47267.1"/>
    </source>
</evidence>
<accession>A0A1B9HVG7</accession>
<dbReference type="GeneID" id="30175414"/>
<keyword evidence="5" id="KW-1185">Reference proteome</keyword>
<evidence type="ECO:0000256" key="1">
    <source>
        <dbReference type="SAM" id="MobiDB-lite"/>
    </source>
</evidence>
<dbReference type="KEGG" id="kpin:30175414"/>
<dbReference type="RefSeq" id="XP_019008486.1">
    <property type="nucleotide sequence ID" value="XM_019158740.1"/>
</dbReference>
<gene>
    <name evidence="3" type="ORF">I206_07045</name>
    <name evidence="4" type="ORF">I206_101864</name>
</gene>
<evidence type="ECO:0000313" key="4">
    <source>
        <dbReference type="EMBL" id="WWC67945.1"/>
    </source>
</evidence>
<sequence>MAPSKKKVKIPSSTRPRHSRSMQAETSPKTPTQFINQSNTTAGAHISHLPYEIIDHIFSYLVTDIRNLLNCSTVSRTWYQVSSPRIWHHLTLSPLSSGKDDNGQAFSSGFMKDHCRIATPIKGTQYTFDAVKKLTIKHHDPQWCKGQKGKPSSFRLPNLQVLELVCDSTWKTPEFHTSHPISRTRYGGEDCRLLRNLYPTKIVFRGCHVQVNPLLIPHLPVSLFRHVEELIFISSDFEYVKPGSKMRIGSPKMLLNSLRSITWIFSPKNENKPCVPSFVEAMKFNAQALFPLVFLLDQTKHIPITVVNPAQEGIQPCGTRESVHSIKNHFFKKAAKLGLSDENIRDRWNEVNLISMENWVDDHSKWNGILDRAEVMNWKINIGILSMFHIQG</sequence>
<evidence type="ECO:0000313" key="5">
    <source>
        <dbReference type="Proteomes" id="UP000094020"/>
    </source>
</evidence>
<dbReference type="InterPro" id="IPR001810">
    <property type="entry name" value="F-box_dom"/>
</dbReference>
<feature type="region of interest" description="Disordered" evidence="1">
    <location>
        <begin position="1"/>
        <end position="34"/>
    </location>
</feature>
<dbReference type="SMART" id="SM00256">
    <property type="entry name" value="FBOX"/>
    <property type="match status" value="1"/>
</dbReference>
<protein>
    <recommendedName>
        <fullName evidence="2">F-box domain-containing protein</fullName>
    </recommendedName>
</protein>
<feature type="domain" description="F-box" evidence="2">
    <location>
        <begin position="49"/>
        <end position="90"/>
    </location>
</feature>
<dbReference type="Proteomes" id="UP000094020">
    <property type="component" value="Chromosome 2"/>
</dbReference>
<reference evidence="4" key="4">
    <citation type="submission" date="2024-02" db="EMBL/GenBank/DDBJ databases">
        <title>Comparative genomics of Cryptococcus and Kwoniella reveals pathogenesis evolution and contrasting modes of karyotype evolution via chromosome fusion or intercentromeric recombination.</title>
        <authorList>
            <person name="Coelho M.A."/>
            <person name="David-Palma M."/>
            <person name="Shea T."/>
            <person name="Bowers K."/>
            <person name="McGinley-Smith S."/>
            <person name="Mohammad A.W."/>
            <person name="Gnirke A."/>
            <person name="Yurkov A.M."/>
            <person name="Nowrousian M."/>
            <person name="Sun S."/>
            <person name="Cuomo C.A."/>
            <person name="Heitman J."/>
        </authorList>
    </citation>
    <scope>NUCLEOTIDE SEQUENCE</scope>
    <source>
        <strain evidence="4">CBS 10737</strain>
    </source>
</reference>
<dbReference type="EMBL" id="CP144520">
    <property type="protein sequence ID" value="WWC67945.1"/>
    <property type="molecule type" value="Genomic_DNA"/>
</dbReference>
<evidence type="ECO:0000259" key="2">
    <source>
        <dbReference type="SMART" id="SM00256"/>
    </source>
</evidence>
<reference evidence="4" key="2">
    <citation type="submission" date="2013-07" db="EMBL/GenBank/DDBJ databases">
        <authorList>
            <consortium name="The Broad Institute Genome Sequencing Platform"/>
            <person name="Cuomo C."/>
            <person name="Litvintseva A."/>
            <person name="Chen Y."/>
            <person name="Heitman J."/>
            <person name="Sun S."/>
            <person name="Springer D."/>
            <person name="Dromer F."/>
            <person name="Young S.K."/>
            <person name="Zeng Q."/>
            <person name="Gargeya S."/>
            <person name="Fitzgerald M."/>
            <person name="Abouelleil A."/>
            <person name="Alvarado L."/>
            <person name="Berlin A.M."/>
            <person name="Chapman S.B."/>
            <person name="Dewar J."/>
            <person name="Goldberg J."/>
            <person name="Griggs A."/>
            <person name="Gujja S."/>
            <person name="Hansen M."/>
            <person name="Howarth C."/>
            <person name="Imamovic A."/>
            <person name="Larimer J."/>
            <person name="McCowan C."/>
            <person name="Murphy C."/>
            <person name="Pearson M."/>
            <person name="Priest M."/>
            <person name="Roberts A."/>
            <person name="Saif S."/>
            <person name="Shea T."/>
            <person name="Sykes S."/>
            <person name="Wortman J."/>
            <person name="Nusbaum C."/>
            <person name="Birren B."/>
        </authorList>
    </citation>
    <scope>NUCLEOTIDE SEQUENCE</scope>
    <source>
        <strain evidence="4">CBS 10737</strain>
    </source>
</reference>
<dbReference type="SUPFAM" id="SSF81383">
    <property type="entry name" value="F-box domain"/>
    <property type="match status" value="1"/>
</dbReference>
<feature type="compositionally biased region" description="Polar residues" evidence="1">
    <location>
        <begin position="21"/>
        <end position="34"/>
    </location>
</feature>
<organism evidence="3">
    <name type="scientific">Kwoniella pini CBS 10737</name>
    <dbReference type="NCBI Taxonomy" id="1296096"/>
    <lineage>
        <taxon>Eukaryota</taxon>
        <taxon>Fungi</taxon>
        <taxon>Dikarya</taxon>
        <taxon>Basidiomycota</taxon>
        <taxon>Agaricomycotina</taxon>
        <taxon>Tremellomycetes</taxon>
        <taxon>Tremellales</taxon>
        <taxon>Cryptococcaceae</taxon>
        <taxon>Kwoniella</taxon>
    </lineage>
</organism>
<dbReference type="Gene3D" id="1.20.1280.50">
    <property type="match status" value="1"/>
</dbReference>